<keyword evidence="7" id="KW-1185">Reference proteome</keyword>
<dbReference type="GO" id="GO:0008757">
    <property type="term" value="F:S-adenosylmethionine-dependent methyltransferase activity"/>
    <property type="evidence" value="ECO:0007669"/>
    <property type="project" value="UniProtKB-ARBA"/>
</dbReference>
<dbReference type="PANTHER" id="PTHR14614">
    <property type="entry name" value="HEPATOCELLULAR CARCINOMA-ASSOCIATED ANTIGEN"/>
    <property type="match status" value="1"/>
</dbReference>
<name>A0A8H3TW73_9TREE</name>
<evidence type="ECO:0000256" key="4">
    <source>
        <dbReference type="ARBA" id="ARBA00022691"/>
    </source>
</evidence>
<keyword evidence="1" id="KW-0963">Cytoplasm</keyword>
<dbReference type="InterPro" id="IPR019410">
    <property type="entry name" value="Methyltransf_16"/>
</dbReference>
<dbReference type="SUPFAM" id="SSF53335">
    <property type="entry name" value="S-adenosyl-L-methionine-dependent methyltransferases"/>
    <property type="match status" value="1"/>
</dbReference>
<dbReference type="InterPro" id="IPR025784">
    <property type="entry name" value="EFM7"/>
</dbReference>
<proteinExistence type="predicted"/>
<dbReference type="AlphaFoldDB" id="A0A8H3TW73"/>
<protein>
    <recommendedName>
        <fullName evidence="8">Protein N-terminal and lysine N-methyltransferase EFM7</fullName>
    </recommendedName>
</protein>
<dbReference type="Pfam" id="PF10294">
    <property type="entry name" value="Methyltransf_16"/>
    <property type="match status" value="1"/>
</dbReference>
<keyword evidence="2" id="KW-0489">Methyltransferase</keyword>
<evidence type="ECO:0000256" key="1">
    <source>
        <dbReference type="ARBA" id="ARBA00022490"/>
    </source>
</evidence>
<dbReference type="Proteomes" id="UP000620104">
    <property type="component" value="Unassembled WGS sequence"/>
</dbReference>
<comment type="caution">
    <text evidence="6">The sequence shown here is derived from an EMBL/GenBank/DDBJ whole genome shotgun (WGS) entry which is preliminary data.</text>
</comment>
<dbReference type="Gene3D" id="3.40.50.150">
    <property type="entry name" value="Vaccinia Virus protein VP39"/>
    <property type="match status" value="1"/>
</dbReference>
<feature type="compositionally biased region" description="Acidic residues" evidence="5">
    <location>
        <begin position="1"/>
        <end position="11"/>
    </location>
</feature>
<reference evidence="6" key="1">
    <citation type="submission" date="2020-07" db="EMBL/GenBank/DDBJ databases">
        <title>Draft Genome Sequence of a Deep-Sea Yeast, Naganishia (Cryptococcus) liquefaciens strain N6.</title>
        <authorList>
            <person name="Han Y.W."/>
            <person name="Kajitani R."/>
            <person name="Morimoto H."/>
            <person name="Parhat M."/>
            <person name="Tsubouchi H."/>
            <person name="Bakenova O."/>
            <person name="Ogata M."/>
            <person name="Argunhan B."/>
            <person name="Aoki R."/>
            <person name="Kajiwara S."/>
            <person name="Itoh T."/>
            <person name="Iwasaki H."/>
        </authorList>
    </citation>
    <scope>NUCLEOTIDE SEQUENCE</scope>
    <source>
        <strain evidence="6">N6</strain>
    </source>
</reference>
<keyword evidence="4" id="KW-0949">S-adenosyl-L-methionine</keyword>
<dbReference type="GO" id="GO:0005737">
    <property type="term" value="C:cytoplasm"/>
    <property type="evidence" value="ECO:0007669"/>
    <property type="project" value="TreeGrafter"/>
</dbReference>
<sequence length="299" mass="33297">MSQASDDEMDLDSMFPEPERPATPPPTLHNYTSPLLVESLHPKASEVTLHIHLVGSNPLWGHVLWNAGVSLADYFLRREREEEGSIAGRAVLELGAGGGLPALVAGCVGASRVVMTDYPDAPLLDNLKWNIQENARILASSGCDLPLEERMTVEGHIWGRKPELLLNQITGKYDILILSDLIFNHSQHAALLDSSEALITPRTGKAYVFHSHHLPQFYLRDLDFFRRAAARGWRIRNVVKEHRGVMFEHDQGDESLRGTVWGWEMTWDGDGDAQKGEWNAEEHSAGLSEAMAKNAQPII</sequence>
<dbReference type="GO" id="GO:0032259">
    <property type="term" value="P:methylation"/>
    <property type="evidence" value="ECO:0007669"/>
    <property type="project" value="UniProtKB-KW"/>
</dbReference>
<evidence type="ECO:0000256" key="2">
    <source>
        <dbReference type="ARBA" id="ARBA00022603"/>
    </source>
</evidence>
<evidence type="ECO:0008006" key="8">
    <source>
        <dbReference type="Google" id="ProtNLM"/>
    </source>
</evidence>
<evidence type="ECO:0000256" key="3">
    <source>
        <dbReference type="ARBA" id="ARBA00022679"/>
    </source>
</evidence>
<keyword evidence="3" id="KW-0808">Transferase</keyword>
<organism evidence="6 7">
    <name type="scientific">Naganishia liquefaciens</name>
    <dbReference type="NCBI Taxonomy" id="104408"/>
    <lineage>
        <taxon>Eukaryota</taxon>
        <taxon>Fungi</taxon>
        <taxon>Dikarya</taxon>
        <taxon>Basidiomycota</taxon>
        <taxon>Agaricomycotina</taxon>
        <taxon>Tremellomycetes</taxon>
        <taxon>Filobasidiales</taxon>
        <taxon>Filobasidiaceae</taxon>
        <taxon>Naganishia</taxon>
    </lineage>
</organism>
<evidence type="ECO:0000256" key="5">
    <source>
        <dbReference type="SAM" id="MobiDB-lite"/>
    </source>
</evidence>
<dbReference type="OrthoDB" id="46564at2759"/>
<feature type="region of interest" description="Disordered" evidence="5">
    <location>
        <begin position="1"/>
        <end position="30"/>
    </location>
</feature>
<dbReference type="PROSITE" id="PS51560">
    <property type="entry name" value="SAM_MT_NNT1"/>
    <property type="match status" value="1"/>
</dbReference>
<evidence type="ECO:0000313" key="7">
    <source>
        <dbReference type="Proteomes" id="UP000620104"/>
    </source>
</evidence>
<accession>A0A8H3TW73</accession>
<evidence type="ECO:0000313" key="6">
    <source>
        <dbReference type="EMBL" id="GHJ88041.1"/>
    </source>
</evidence>
<dbReference type="InterPro" id="IPR029063">
    <property type="entry name" value="SAM-dependent_MTases_sf"/>
</dbReference>
<dbReference type="PANTHER" id="PTHR14614:SF10">
    <property type="entry name" value="PROTEIN N-TERMINAL AND LYSINE N-METHYLTRANSFERASE EFM7"/>
    <property type="match status" value="1"/>
</dbReference>
<dbReference type="EMBL" id="BLZA01000028">
    <property type="protein sequence ID" value="GHJ88041.1"/>
    <property type="molecule type" value="Genomic_DNA"/>
</dbReference>
<gene>
    <name evidence="6" type="ORF">NliqN6_4443</name>
</gene>